<comment type="subcellular location">
    <subcellularLocation>
        <location evidence="1">Membrane</location>
        <topology evidence="1">Single-pass membrane protein</topology>
    </subcellularLocation>
</comment>
<dbReference type="OrthoDB" id="4691307at2759"/>
<keyword evidence="4 8" id="KW-0812">Transmembrane</keyword>
<dbReference type="InterPro" id="IPR001611">
    <property type="entry name" value="Leu-rich_rpt"/>
</dbReference>
<evidence type="ECO:0000256" key="2">
    <source>
        <dbReference type="ARBA" id="ARBA00009592"/>
    </source>
</evidence>
<sequence>MSGHSRIGWASVAVVSFVTSVAVVSFVKLEVLVLDRNYLNDSFLSSISAVASLKELHMEGNMLDQLNSLPEKLPSESWNYDFPRCIDRGCTLNGSLPAQGWCELRNLQELDLSGNELEEILPSCLANMTTLRLLDLSSNHFSGSMTLLSSFFNLSKLEVILSDNNEIVDEAESQTWAPTFQLKFISLSGSSLEKSSGTIPKFLHYQHKLQVIDLSHNNLSGKFPTWLLENNSRLEILNLRNNSFIGPFHVPYHPYPKIWSIDISHNHLGGQIPVNLGLVFPNLGHLNMSGYAFKGIIPSSFGDLVSLRTLDLSSNHLSGTMPKQFAMSCSSLGYVRLSNNNFSGKIFPIGFNLTNLSFLYIDNNQFSGKIPNSLPDIQSWAFDFSNNYFSGELLRWMGNMSSLQEIAMASKKLGGPIPHSFDLVTLDLRENRLTGYLPDWIGNLSSLSILLLKANHLQGKIQNQLCLLACLRMLDLFQNNFYGLIPQCLSNITFEGTHQKSDIVDETWLVDDYVPIETLLPY</sequence>
<evidence type="ECO:0000256" key="6">
    <source>
        <dbReference type="ARBA" id="ARBA00022989"/>
    </source>
</evidence>
<accession>A0A6A1V7X9</accession>
<dbReference type="AlphaFoldDB" id="A0A6A1V7X9"/>
<dbReference type="PANTHER" id="PTHR48062">
    <property type="entry name" value="RECEPTOR-LIKE PROTEIN 14"/>
    <property type="match status" value="1"/>
</dbReference>
<evidence type="ECO:0000256" key="3">
    <source>
        <dbReference type="ARBA" id="ARBA00022614"/>
    </source>
</evidence>
<comment type="caution">
    <text evidence="9">The sequence shown here is derived from an EMBL/GenBank/DDBJ whole genome shotgun (WGS) entry which is preliminary data.</text>
</comment>
<name>A0A6A1V7X9_9ROSI</name>
<dbReference type="EMBL" id="RXIC02000024">
    <property type="protein sequence ID" value="KAB1208924.1"/>
    <property type="molecule type" value="Genomic_DNA"/>
</dbReference>
<dbReference type="FunFam" id="3.80.10.10:FF:000095">
    <property type="entry name" value="LRR receptor-like serine/threonine-protein kinase GSO1"/>
    <property type="match status" value="1"/>
</dbReference>
<reference evidence="9 10" key="1">
    <citation type="journal article" date="2019" name="Plant Biotechnol. J.">
        <title>The red bayberry genome and genetic basis of sex determination.</title>
        <authorList>
            <person name="Jia H.M."/>
            <person name="Jia H.J."/>
            <person name="Cai Q.L."/>
            <person name="Wang Y."/>
            <person name="Zhao H.B."/>
            <person name="Yang W.F."/>
            <person name="Wang G.Y."/>
            <person name="Li Y.H."/>
            <person name="Zhan D.L."/>
            <person name="Shen Y.T."/>
            <person name="Niu Q.F."/>
            <person name="Chang L."/>
            <person name="Qiu J."/>
            <person name="Zhao L."/>
            <person name="Xie H.B."/>
            <person name="Fu W.Y."/>
            <person name="Jin J."/>
            <person name="Li X.W."/>
            <person name="Jiao Y."/>
            <person name="Zhou C.C."/>
            <person name="Tu T."/>
            <person name="Chai C.Y."/>
            <person name="Gao J.L."/>
            <person name="Fan L.J."/>
            <person name="van de Weg E."/>
            <person name="Wang J.Y."/>
            <person name="Gao Z.S."/>
        </authorList>
    </citation>
    <scope>NUCLEOTIDE SEQUENCE [LARGE SCALE GENOMIC DNA]</scope>
    <source>
        <tissue evidence="9">Leaves</tissue>
    </source>
</reference>
<evidence type="ECO:0000313" key="9">
    <source>
        <dbReference type="EMBL" id="KAB1208924.1"/>
    </source>
</evidence>
<dbReference type="InterPro" id="IPR032675">
    <property type="entry name" value="LRR_dom_sf"/>
</dbReference>
<evidence type="ECO:0000256" key="5">
    <source>
        <dbReference type="ARBA" id="ARBA00022737"/>
    </source>
</evidence>
<dbReference type="GO" id="GO:0016020">
    <property type="term" value="C:membrane"/>
    <property type="evidence" value="ECO:0007669"/>
    <property type="project" value="UniProtKB-SubCell"/>
</dbReference>
<dbReference type="Gene3D" id="3.80.10.10">
    <property type="entry name" value="Ribonuclease Inhibitor"/>
    <property type="match status" value="3"/>
</dbReference>
<keyword evidence="3" id="KW-0433">Leucine-rich repeat</keyword>
<dbReference type="InterPro" id="IPR003591">
    <property type="entry name" value="Leu-rich_rpt_typical-subtyp"/>
</dbReference>
<evidence type="ECO:0000256" key="1">
    <source>
        <dbReference type="ARBA" id="ARBA00004167"/>
    </source>
</evidence>
<dbReference type="InterPro" id="IPR051502">
    <property type="entry name" value="RLP_Defense_Trigger"/>
</dbReference>
<evidence type="ECO:0000313" key="10">
    <source>
        <dbReference type="Proteomes" id="UP000516437"/>
    </source>
</evidence>
<dbReference type="PANTHER" id="PTHR48062:SF6">
    <property type="entry name" value="LEUCINE-RICH REPEAT RECEPTOR PROTEIN KINASE MSL1-LIKE ISOFORM X1"/>
    <property type="match status" value="1"/>
</dbReference>
<dbReference type="PROSITE" id="PS51450">
    <property type="entry name" value="LRR"/>
    <property type="match status" value="1"/>
</dbReference>
<evidence type="ECO:0000256" key="7">
    <source>
        <dbReference type="ARBA" id="ARBA00023136"/>
    </source>
</evidence>
<comment type="similarity">
    <text evidence="2">Belongs to the RLP family.</text>
</comment>
<organism evidence="9 10">
    <name type="scientific">Morella rubra</name>
    <name type="common">Chinese bayberry</name>
    <dbReference type="NCBI Taxonomy" id="262757"/>
    <lineage>
        <taxon>Eukaryota</taxon>
        <taxon>Viridiplantae</taxon>
        <taxon>Streptophyta</taxon>
        <taxon>Embryophyta</taxon>
        <taxon>Tracheophyta</taxon>
        <taxon>Spermatophyta</taxon>
        <taxon>Magnoliopsida</taxon>
        <taxon>eudicotyledons</taxon>
        <taxon>Gunneridae</taxon>
        <taxon>Pentapetalae</taxon>
        <taxon>rosids</taxon>
        <taxon>fabids</taxon>
        <taxon>Fagales</taxon>
        <taxon>Myricaceae</taxon>
        <taxon>Morella</taxon>
    </lineage>
</organism>
<dbReference type="SUPFAM" id="SSF52047">
    <property type="entry name" value="RNI-like"/>
    <property type="match status" value="1"/>
</dbReference>
<proteinExistence type="inferred from homology"/>
<feature type="transmembrane region" description="Helical" evidence="8">
    <location>
        <begin position="7"/>
        <end position="27"/>
    </location>
</feature>
<keyword evidence="6 8" id="KW-1133">Transmembrane helix</keyword>
<evidence type="ECO:0008006" key="11">
    <source>
        <dbReference type="Google" id="ProtNLM"/>
    </source>
</evidence>
<evidence type="ECO:0000256" key="4">
    <source>
        <dbReference type="ARBA" id="ARBA00022692"/>
    </source>
</evidence>
<evidence type="ECO:0000256" key="8">
    <source>
        <dbReference type="SAM" id="Phobius"/>
    </source>
</evidence>
<keyword evidence="5" id="KW-0677">Repeat</keyword>
<gene>
    <name evidence="9" type="ORF">CJ030_MR6G000782</name>
</gene>
<protein>
    <recommendedName>
        <fullName evidence="11">Receptor-like protein 12</fullName>
    </recommendedName>
</protein>
<keyword evidence="7 8" id="KW-0472">Membrane</keyword>
<dbReference type="PRINTS" id="PR00019">
    <property type="entry name" value="LEURICHRPT"/>
</dbReference>
<dbReference type="SMART" id="SM00369">
    <property type="entry name" value="LRR_TYP"/>
    <property type="match status" value="6"/>
</dbReference>
<dbReference type="Pfam" id="PF00560">
    <property type="entry name" value="LRR_1"/>
    <property type="match status" value="3"/>
</dbReference>
<dbReference type="Proteomes" id="UP000516437">
    <property type="component" value="Chromosome 6"/>
</dbReference>
<keyword evidence="10" id="KW-1185">Reference proteome</keyword>
<dbReference type="Pfam" id="PF13855">
    <property type="entry name" value="LRR_8"/>
    <property type="match status" value="2"/>
</dbReference>